<dbReference type="Pfam" id="PF00076">
    <property type="entry name" value="RRM_1"/>
    <property type="match status" value="2"/>
</dbReference>
<gene>
    <name evidence="11" type="ORF">AXG93_3102s1600</name>
</gene>
<feature type="compositionally biased region" description="Basic and acidic residues" evidence="9">
    <location>
        <begin position="177"/>
        <end position="198"/>
    </location>
</feature>
<evidence type="ECO:0000256" key="5">
    <source>
        <dbReference type="ARBA" id="ARBA00022737"/>
    </source>
</evidence>
<evidence type="ECO:0000256" key="9">
    <source>
        <dbReference type="SAM" id="MobiDB-lite"/>
    </source>
</evidence>
<dbReference type="SUPFAM" id="SSF54928">
    <property type="entry name" value="RNA-binding domain, RBD"/>
    <property type="match status" value="2"/>
</dbReference>
<evidence type="ECO:0000256" key="1">
    <source>
        <dbReference type="ARBA" id="ARBA00004229"/>
    </source>
</evidence>
<feature type="region of interest" description="Disordered" evidence="9">
    <location>
        <begin position="282"/>
        <end position="302"/>
    </location>
</feature>
<dbReference type="InterPro" id="IPR035979">
    <property type="entry name" value="RBD_domain_sf"/>
</dbReference>
<dbReference type="GO" id="GO:0006397">
    <property type="term" value="P:mRNA processing"/>
    <property type="evidence" value="ECO:0007669"/>
    <property type="project" value="UniProtKB-KW"/>
</dbReference>
<keyword evidence="2" id="KW-0150">Chloroplast</keyword>
<evidence type="ECO:0000313" key="11">
    <source>
        <dbReference type="EMBL" id="OAE29333.1"/>
    </source>
</evidence>
<dbReference type="InterPro" id="IPR012677">
    <property type="entry name" value="Nucleotide-bd_a/b_plait_sf"/>
</dbReference>
<dbReference type="GO" id="GO:1990904">
    <property type="term" value="C:ribonucleoprotein complex"/>
    <property type="evidence" value="ECO:0007669"/>
    <property type="project" value="UniProtKB-KW"/>
</dbReference>
<feature type="domain" description="RRM" evidence="10">
    <location>
        <begin position="212"/>
        <end position="290"/>
    </location>
</feature>
<feature type="region of interest" description="Disordered" evidence="9">
    <location>
        <begin position="171"/>
        <end position="204"/>
    </location>
</feature>
<keyword evidence="12" id="KW-1185">Reference proteome</keyword>
<dbReference type="CDD" id="cd21608">
    <property type="entry name" value="RRM2_NsCP33_like"/>
    <property type="match status" value="1"/>
</dbReference>
<dbReference type="Proteomes" id="UP000077202">
    <property type="component" value="Unassembled WGS sequence"/>
</dbReference>
<organism evidence="11 12">
    <name type="scientific">Marchantia polymorpha subsp. ruderalis</name>
    <dbReference type="NCBI Taxonomy" id="1480154"/>
    <lineage>
        <taxon>Eukaryota</taxon>
        <taxon>Viridiplantae</taxon>
        <taxon>Streptophyta</taxon>
        <taxon>Embryophyta</taxon>
        <taxon>Marchantiophyta</taxon>
        <taxon>Marchantiopsida</taxon>
        <taxon>Marchantiidae</taxon>
        <taxon>Marchantiales</taxon>
        <taxon>Marchantiaceae</taxon>
        <taxon>Marchantia</taxon>
    </lineage>
</organism>
<keyword evidence="4" id="KW-0507">mRNA processing</keyword>
<feature type="domain" description="RRM" evidence="10">
    <location>
        <begin position="96"/>
        <end position="174"/>
    </location>
</feature>
<dbReference type="InterPro" id="IPR000504">
    <property type="entry name" value="RRM_dom"/>
</dbReference>
<sequence length="302" mass="32552">MAASCVSVLSAAAGSCVAVRSIDTRATRQTSRLSLVVPSLAVSRSAEKIFTSGLFLTTLSSRVERSAGIAARAADLEEAETSVDSTPSSPAPAAGTKLYVGNLPWAVHSQQLAEIFQEYGNVELVEVIYDRDTQKSRGFAFVTMSTNEDAQRAIDALDGSELDGRVVKVNFPQTTKDASRNDRYKNERAAPRERREGEGYSPRPGGSFNSAMKIFVGNLSWGVDDVALDELFSEYGKVVEAKVVHDKATGRSRGFGFVTMTKETEVASAIEALDGADFDGRTMRVNRAGDKPERSDSPSRGY</sequence>
<dbReference type="InterPro" id="IPR003954">
    <property type="entry name" value="RRM_euk-type"/>
</dbReference>
<keyword evidence="6 8" id="KW-0694">RNA-binding</keyword>
<comment type="subcellular location">
    <subcellularLocation>
        <location evidence="1">Plastid</location>
        <location evidence="1">Chloroplast</location>
    </subcellularLocation>
</comment>
<evidence type="ECO:0000256" key="8">
    <source>
        <dbReference type="PROSITE-ProRule" id="PRU00176"/>
    </source>
</evidence>
<dbReference type="GO" id="GO:0009535">
    <property type="term" value="C:chloroplast thylakoid membrane"/>
    <property type="evidence" value="ECO:0007669"/>
    <property type="project" value="TreeGrafter"/>
</dbReference>
<dbReference type="Gene3D" id="3.30.70.330">
    <property type="match status" value="2"/>
</dbReference>
<accession>A0A176W9H5</accession>
<comment type="caution">
    <text evidence="11">The sequence shown here is derived from an EMBL/GenBank/DDBJ whole genome shotgun (WGS) entry which is preliminary data.</text>
</comment>
<evidence type="ECO:0000259" key="10">
    <source>
        <dbReference type="PROSITE" id="PS50102"/>
    </source>
</evidence>
<keyword evidence="5" id="KW-0677">Repeat</keyword>
<dbReference type="PANTHER" id="PTHR48025:SF1">
    <property type="entry name" value="RRM DOMAIN-CONTAINING PROTEIN"/>
    <property type="match status" value="1"/>
</dbReference>
<protein>
    <recommendedName>
        <fullName evidence="10">RRM domain-containing protein</fullName>
    </recommendedName>
</protein>
<keyword evidence="3" id="KW-0934">Plastid</keyword>
<evidence type="ECO:0000256" key="4">
    <source>
        <dbReference type="ARBA" id="ARBA00022664"/>
    </source>
</evidence>
<dbReference type="SMART" id="SM00360">
    <property type="entry name" value="RRM"/>
    <property type="match status" value="2"/>
</dbReference>
<dbReference type="PANTHER" id="PTHR48025">
    <property type="entry name" value="OS02G0815200 PROTEIN"/>
    <property type="match status" value="1"/>
</dbReference>
<name>A0A176W9H5_MARPO</name>
<evidence type="ECO:0000256" key="6">
    <source>
        <dbReference type="ARBA" id="ARBA00022884"/>
    </source>
</evidence>
<dbReference type="InterPro" id="IPR048289">
    <property type="entry name" value="RRM2_NsCP33-like"/>
</dbReference>
<dbReference type="InterPro" id="IPR050502">
    <property type="entry name" value="Euk_RNA-bind_prot"/>
</dbReference>
<evidence type="ECO:0000256" key="7">
    <source>
        <dbReference type="ARBA" id="ARBA00023274"/>
    </source>
</evidence>
<evidence type="ECO:0000256" key="3">
    <source>
        <dbReference type="ARBA" id="ARBA00022640"/>
    </source>
</evidence>
<dbReference type="AlphaFoldDB" id="A0A176W9H5"/>
<dbReference type="SMART" id="SM00361">
    <property type="entry name" value="RRM_1"/>
    <property type="match status" value="2"/>
</dbReference>
<dbReference type="GO" id="GO:1901259">
    <property type="term" value="P:chloroplast rRNA processing"/>
    <property type="evidence" value="ECO:0007669"/>
    <property type="project" value="TreeGrafter"/>
</dbReference>
<reference evidence="11" key="1">
    <citation type="submission" date="2016-03" db="EMBL/GenBank/DDBJ databases">
        <title>Mechanisms controlling the formation of the plant cell surface in tip-growing cells are functionally conserved among land plants.</title>
        <authorList>
            <person name="Honkanen S."/>
            <person name="Jones V.A."/>
            <person name="Morieri G."/>
            <person name="Champion C."/>
            <person name="Hetherington A.J."/>
            <person name="Kelly S."/>
            <person name="Saint-Marcoux D."/>
            <person name="Proust H."/>
            <person name="Prescott H."/>
            <person name="Dolan L."/>
        </authorList>
    </citation>
    <scope>NUCLEOTIDE SEQUENCE [LARGE SCALE GENOMIC DNA]</scope>
    <source>
        <tissue evidence="11">Whole gametophyte</tissue>
    </source>
</reference>
<dbReference type="EMBL" id="LVLJ01001475">
    <property type="protein sequence ID" value="OAE29333.1"/>
    <property type="molecule type" value="Genomic_DNA"/>
</dbReference>
<evidence type="ECO:0000256" key="2">
    <source>
        <dbReference type="ARBA" id="ARBA00022528"/>
    </source>
</evidence>
<dbReference type="PROSITE" id="PS50102">
    <property type="entry name" value="RRM"/>
    <property type="match status" value="2"/>
</dbReference>
<dbReference type="GO" id="GO:0003729">
    <property type="term" value="F:mRNA binding"/>
    <property type="evidence" value="ECO:0007669"/>
    <property type="project" value="TreeGrafter"/>
</dbReference>
<keyword evidence="7" id="KW-0687">Ribonucleoprotein</keyword>
<evidence type="ECO:0000313" key="12">
    <source>
        <dbReference type="Proteomes" id="UP000077202"/>
    </source>
</evidence>
<proteinExistence type="predicted"/>